<evidence type="ECO:0000313" key="7">
    <source>
        <dbReference type="EMBL" id="KAJ4462333.1"/>
    </source>
</evidence>
<gene>
    <name evidence="7" type="ORF">PAPYR_13538</name>
</gene>
<evidence type="ECO:0000313" key="8">
    <source>
        <dbReference type="Proteomes" id="UP001141327"/>
    </source>
</evidence>
<dbReference type="PANTHER" id="PTHR12968:SF2">
    <property type="entry name" value="B9 DOMAIN-CONTAINING PROTEIN 2"/>
    <property type="match status" value="1"/>
</dbReference>
<proteinExistence type="predicted"/>
<dbReference type="EMBL" id="JAPMOS010000003">
    <property type="protein sequence ID" value="KAJ4462333.1"/>
    <property type="molecule type" value="Genomic_DNA"/>
</dbReference>
<name>A0ABQ8UVC2_9EUKA</name>
<evidence type="ECO:0000256" key="1">
    <source>
        <dbReference type="ARBA" id="ARBA00004120"/>
    </source>
</evidence>
<dbReference type="PROSITE" id="PS51381">
    <property type="entry name" value="C2_B9"/>
    <property type="match status" value="1"/>
</dbReference>
<evidence type="ECO:0000256" key="5">
    <source>
        <dbReference type="ARBA" id="ARBA00023273"/>
    </source>
</evidence>
<reference evidence="7" key="1">
    <citation type="journal article" date="2022" name="bioRxiv">
        <title>Genomics of Preaxostyla Flagellates Illuminates Evolutionary Transitions and the Path Towards Mitochondrial Loss.</title>
        <authorList>
            <person name="Novak L.V.F."/>
            <person name="Treitli S.C."/>
            <person name="Pyrih J."/>
            <person name="Halakuc P."/>
            <person name="Pipaliya S.V."/>
            <person name="Vacek V."/>
            <person name="Brzon O."/>
            <person name="Soukal P."/>
            <person name="Eme L."/>
            <person name="Dacks J.B."/>
            <person name="Karnkowska A."/>
            <person name="Elias M."/>
            <person name="Hampl V."/>
        </authorList>
    </citation>
    <scope>NUCLEOTIDE SEQUENCE</scope>
    <source>
        <strain evidence="7">RCP-MX</strain>
    </source>
</reference>
<accession>A0ABQ8UVC2</accession>
<keyword evidence="3" id="KW-0970">Cilium biogenesis/degradation</keyword>
<keyword evidence="4" id="KW-0206">Cytoskeleton</keyword>
<comment type="caution">
    <text evidence="7">The sequence shown here is derived from an EMBL/GenBank/DDBJ whole genome shotgun (WGS) entry which is preliminary data.</text>
</comment>
<dbReference type="Proteomes" id="UP001141327">
    <property type="component" value="Unassembled WGS sequence"/>
</dbReference>
<evidence type="ECO:0000256" key="6">
    <source>
        <dbReference type="ARBA" id="ARBA00039272"/>
    </source>
</evidence>
<protein>
    <recommendedName>
        <fullName evidence="6">B9 domain-containing protein 2</fullName>
    </recommendedName>
</protein>
<evidence type="ECO:0000256" key="4">
    <source>
        <dbReference type="ARBA" id="ARBA00023212"/>
    </source>
</evidence>
<dbReference type="InterPro" id="IPR010796">
    <property type="entry name" value="C2_B9-type_dom"/>
</dbReference>
<keyword evidence="5" id="KW-0966">Cell projection</keyword>
<dbReference type="PANTHER" id="PTHR12968">
    <property type="entry name" value="B9 DOMAIN-CONTAINING"/>
    <property type="match status" value="1"/>
</dbReference>
<organism evidence="7 8">
    <name type="scientific">Paratrimastix pyriformis</name>
    <dbReference type="NCBI Taxonomy" id="342808"/>
    <lineage>
        <taxon>Eukaryota</taxon>
        <taxon>Metamonada</taxon>
        <taxon>Preaxostyla</taxon>
        <taxon>Paratrimastigidae</taxon>
        <taxon>Paratrimastix</taxon>
    </lineage>
</organism>
<keyword evidence="2" id="KW-0963">Cytoplasm</keyword>
<evidence type="ECO:0000256" key="3">
    <source>
        <dbReference type="ARBA" id="ARBA00022794"/>
    </source>
</evidence>
<comment type="subcellular location">
    <subcellularLocation>
        <location evidence="1">Cytoplasm</location>
        <location evidence="1">Cytoskeleton</location>
        <location evidence="1">Cilium basal body</location>
    </subcellularLocation>
</comment>
<keyword evidence="8" id="KW-1185">Reference proteome</keyword>
<sequence>MAEVFLIGEIVGASGFPHTELCCKYSFEIERDWELREGIPKGQTQVDVPRDGGMTIWSQPIDLHYSCHNPMDWPKIVFQVFHLDSYGRYDLEGYGFCSVPSTPGMHSIDVVTWRPAGNLREQMSEFFVGGVPQLKNDKVIHLCTDRNRLRTQSAGVIHLSLGVVLKDFQKYGVMVSAPTPSAGAFAAAF</sequence>
<evidence type="ECO:0000256" key="2">
    <source>
        <dbReference type="ARBA" id="ARBA00022490"/>
    </source>
</evidence>
<dbReference type="Pfam" id="PF07162">
    <property type="entry name" value="B9-C2"/>
    <property type="match status" value="1"/>
</dbReference>